<dbReference type="PANTHER" id="PTHR12270">
    <property type="entry name" value="GLYCOSYLTRANSFERASE-RELATED"/>
    <property type="match status" value="1"/>
</dbReference>
<evidence type="ECO:0000256" key="1">
    <source>
        <dbReference type="ARBA" id="ARBA00004606"/>
    </source>
</evidence>
<evidence type="ECO:0000256" key="7">
    <source>
        <dbReference type="SAM" id="SignalP"/>
    </source>
</evidence>
<evidence type="ECO:0000256" key="5">
    <source>
        <dbReference type="ARBA" id="ARBA00023136"/>
    </source>
</evidence>
<dbReference type="InterPro" id="IPR051292">
    <property type="entry name" value="Xyl/GlcA_transferase"/>
</dbReference>
<accession>A0A150GZN3</accession>
<keyword evidence="7" id="KW-0732">Signal</keyword>
<dbReference type="PANTHER" id="PTHR12270:SF52">
    <property type="entry name" value="GLYCOSYLTRANSFERASE-LIKE PROTEIN GNT13-RELATED"/>
    <property type="match status" value="1"/>
</dbReference>
<organism evidence="8 9">
    <name type="scientific">Gonium pectorale</name>
    <name type="common">Green alga</name>
    <dbReference type="NCBI Taxonomy" id="33097"/>
    <lineage>
        <taxon>Eukaryota</taxon>
        <taxon>Viridiplantae</taxon>
        <taxon>Chlorophyta</taxon>
        <taxon>core chlorophytes</taxon>
        <taxon>Chlorophyceae</taxon>
        <taxon>CS clade</taxon>
        <taxon>Chlamydomonadales</taxon>
        <taxon>Volvocaceae</taxon>
        <taxon>Gonium</taxon>
    </lineage>
</organism>
<dbReference type="Pfam" id="PF13896">
    <property type="entry name" value="Glyco_transf_49"/>
    <property type="match status" value="1"/>
</dbReference>
<dbReference type="EMBL" id="LSYV01000004">
    <property type="protein sequence ID" value="KXZ55213.1"/>
    <property type="molecule type" value="Genomic_DNA"/>
</dbReference>
<keyword evidence="3" id="KW-0735">Signal-anchor</keyword>
<keyword evidence="5" id="KW-0472">Membrane</keyword>
<keyword evidence="4" id="KW-1133">Transmembrane helix</keyword>
<dbReference type="GO" id="GO:0035269">
    <property type="term" value="P:protein O-linked glycosylation via mannose"/>
    <property type="evidence" value="ECO:0007669"/>
    <property type="project" value="TreeGrafter"/>
</dbReference>
<comment type="subcellular location">
    <subcellularLocation>
        <location evidence="1">Membrane</location>
        <topology evidence="1">Single-pass type II membrane protein</topology>
    </subcellularLocation>
</comment>
<comment type="caution">
    <text evidence="8">The sequence shown here is derived from an EMBL/GenBank/DDBJ whole genome shotgun (WGS) entry which is preliminary data.</text>
</comment>
<dbReference type="OrthoDB" id="514234at2759"/>
<keyword evidence="6" id="KW-0325">Glycoprotein</keyword>
<evidence type="ECO:0000313" key="9">
    <source>
        <dbReference type="Proteomes" id="UP000075714"/>
    </source>
</evidence>
<keyword evidence="9" id="KW-1185">Reference proteome</keyword>
<evidence type="ECO:0000313" key="8">
    <source>
        <dbReference type="EMBL" id="KXZ55213.1"/>
    </source>
</evidence>
<feature type="signal peptide" evidence="7">
    <location>
        <begin position="1"/>
        <end position="25"/>
    </location>
</feature>
<reference evidence="9" key="1">
    <citation type="journal article" date="2016" name="Nat. Commun.">
        <title>The Gonium pectorale genome demonstrates co-option of cell cycle regulation during the evolution of multicellularity.</title>
        <authorList>
            <person name="Hanschen E.R."/>
            <person name="Marriage T.N."/>
            <person name="Ferris P.J."/>
            <person name="Hamaji T."/>
            <person name="Toyoda A."/>
            <person name="Fujiyama A."/>
            <person name="Neme R."/>
            <person name="Noguchi H."/>
            <person name="Minakuchi Y."/>
            <person name="Suzuki M."/>
            <person name="Kawai-Toyooka H."/>
            <person name="Smith D.R."/>
            <person name="Sparks H."/>
            <person name="Anderson J."/>
            <person name="Bakaric R."/>
            <person name="Luria V."/>
            <person name="Karger A."/>
            <person name="Kirschner M.W."/>
            <person name="Durand P.M."/>
            <person name="Michod R.E."/>
            <person name="Nozaki H."/>
            <person name="Olson B.J."/>
        </authorList>
    </citation>
    <scope>NUCLEOTIDE SEQUENCE [LARGE SCALE GENOMIC DNA]</scope>
    <source>
        <strain evidence="9">NIES-2863</strain>
    </source>
</reference>
<feature type="chain" id="PRO_5007562315" evidence="7">
    <location>
        <begin position="26"/>
        <end position="406"/>
    </location>
</feature>
<evidence type="ECO:0000256" key="6">
    <source>
        <dbReference type="ARBA" id="ARBA00023180"/>
    </source>
</evidence>
<name>A0A150GZN3_GONPE</name>
<evidence type="ECO:0000256" key="3">
    <source>
        <dbReference type="ARBA" id="ARBA00022968"/>
    </source>
</evidence>
<proteinExistence type="predicted"/>
<keyword evidence="2" id="KW-0812">Transmembrane</keyword>
<dbReference type="GO" id="GO:0042285">
    <property type="term" value="F:xylosyltransferase activity"/>
    <property type="evidence" value="ECO:0007669"/>
    <property type="project" value="TreeGrafter"/>
</dbReference>
<dbReference type="Proteomes" id="UP000075714">
    <property type="component" value="Unassembled WGS sequence"/>
</dbReference>
<dbReference type="AlphaFoldDB" id="A0A150GZN3"/>
<protein>
    <submittedName>
        <fullName evidence="8">Uncharacterized protein</fullName>
    </submittedName>
</protein>
<dbReference type="GO" id="GO:0015020">
    <property type="term" value="F:glucuronosyltransferase activity"/>
    <property type="evidence" value="ECO:0007669"/>
    <property type="project" value="TreeGrafter"/>
</dbReference>
<gene>
    <name evidence="8" type="ORF">GPECTOR_3g356</name>
</gene>
<evidence type="ECO:0000256" key="4">
    <source>
        <dbReference type="ARBA" id="ARBA00022989"/>
    </source>
</evidence>
<dbReference type="GO" id="GO:0016020">
    <property type="term" value="C:membrane"/>
    <property type="evidence" value="ECO:0007669"/>
    <property type="project" value="UniProtKB-SubCell"/>
</dbReference>
<evidence type="ECO:0000256" key="2">
    <source>
        <dbReference type="ARBA" id="ARBA00022692"/>
    </source>
</evidence>
<sequence>MRVLRFDTALLLLTCTILSVAIAVAGNLNAPKQLTAEDKEALLQACYNQHYNGTPSTFEDFLRGFNTSLFLHKVYWSAKQPQLPLTIFVSATLERLDALDAQCRCYPGPLSAAVYVPLLQQQHGSKLTPENSAALLAAANRVQALFESLEAPSRSPSCALTALLLYEAVSDPPLARLLPVNSLRNAALLPVATPLAAMVDVDLATSAGLAGEVLAPGAGLREILRTCDKATLRTLSADSRLHPFAHYAYRRGHAATNFSRWLASDEPYDVPYEINYEPWDLLPPYDVRFRGYGWNKVAQVAHVAALNFTFRVAPGAWLVHRPHERSAGQRLYGAAAAGQGQGQADEVRTWKGSRAPLSRLFHRRVSALRHVAVRDMRRGTYVAAEDPQSAGCRAELPWWRPGGGSL</sequence>